<evidence type="ECO:0000313" key="2">
    <source>
        <dbReference type="Proteomes" id="UP001055811"/>
    </source>
</evidence>
<comment type="caution">
    <text evidence="1">The sequence shown here is derived from an EMBL/GenBank/DDBJ whole genome shotgun (WGS) entry which is preliminary data.</text>
</comment>
<organism evidence="1 2">
    <name type="scientific">Cichorium intybus</name>
    <name type="common">Chicory</name>
    <dbReference type="NCBI Taxonomy" id="13427"/>
    <lineage>
        <taxon>Eukaryota</taxon>
        <taxon>Viridiplantae</taxon>
        <taxon>Streptophyta</taxon>
        <taxon>Embryophyta</taxon>
        <taxon>Tracheophyta</taxon>
        <taxon>Spermatophyta</taxon>
        <taxon>Magnoliopsida</taxon>
        <taxon>eudicotyledons</taxon>
        <taxon>Gunneridae</taxon>
        <taxon>Pentapetalae</taxon>
        <taxon>asterids</taxon>
        <taxon>campanulids</taxon>
        <taxon>Asterales</taxon>
        <taxon>Asteraceae</taxon>
        <taxon>Cichorioideae</taxon>
        <taxon>Cichorieae</taxon>
        <taxon>Cichoriinae</taxon>
        <taxon>Cichorium</taxon>
    </lineage>
</organism>
<protein>
    <submittedName>
        <fullName evidence="1">Uncharacterized protein</fullName>
    </submittedName>
</protein>
<gene>
    <name evidence="1" type="ORF">L2E82_49851</name>
</gene>
<proteinExistence type="predicted"/>
<reference evidence="2" key="1">
    <citation type="journal article" date="2022" name="Mol. Ecol. Resour.">
        <title>The genomes of chicory, endive, great burdock and yacon provide insights into Asteraceae palaeo-polyploidization history and plant inulin production.</title>
        <authorList>
            <person name="Fan W."/>
            <person name="Wang S."/>
            <person name="Wang H."/>
            <person name="Wang A."/>
            <person name="Jiang F."/>
            <person name="Liu H."/>
            <person name="Zhao H."/>
            <person name="Xu D."/>
            <person name="Zhang Y."/>
        </authorList>
    </citation>
    <scope>NUCLEOTIDE SEQUENCE [LARGE SCALE GENOMIC DNA]</scope>
    <source>
        <strain evidence="2">cv. Punajuju</strain>
    </source>
</reference>
<evidence type="ECO:0000313" key="1">
    <source>
        <dbReference type="EMBL" id="KAI3691490.1"/>
    </source>
</evidence>
<reference evidence="1 2" key="2">
    <citation type="journal article" date="2022" name="Mol. Ecol. Resour.">
        <title>The genomes of chicory, endive, great burdock and yacon provide insights into Asteraceae paleo-polyploidization history and plant inulin production.</title>
        <authorList>
            <person name="Fan W."/>
            <person name="Wang S."/>
            <person name="Wang H."/>
            <person name="Wang A."/>
            <person name="Jiang F."/>
            <person name="Liu H."/>
            <person name="Zhao H."/>
            <person name="Xu D."/>
            <person name="Zhang Y."/>
        </authorList>
    </citation>
    <scope>NUCLEOTIDE SEQUENCE [LARGE SCALE GENOMIC DNA]</scope>
    <source>
        <strain evidence="2">cv. Punajuju</strain>
        <tissue evidence="1">Leaves</tissue>
    </source>
</reference>
<dbReference type="EMBL" id="CM042017">
    <property type="protein sequence ID" value="KAI3691490.1"/>
    <property type="molecule type" value="Genomic_DNA"/>
</dbReference>
<keyword evidence="2" id="KW-1185">Reference proteome</keyword>
<sequence length="77" mass="8585">MELVASLHGKDLNRFWSNIEGYNGPILVLIFATLEDHSWMIGALTHQAYENKDTFHGTSGSLYAISLVFDHFTSVGV</sequence>
<dbReference type="Proteomes" id="UP001055811">
    <property type="component" value="Linkage Group LG09"/>
</dbReference>
<name>A0ACB8Z173_CICIN</name>
<accession>A0ACB8Z173</accession>